<dbReference type="AlphaFoldDB" id="A0A7X9TBI4"/>
<keyword evidence="1" id="KW-1133">Transmembrane helix</keyword>
<feature type="transmembrane region" description="Helical" evidence="1">
    <location>
        <begin position="65"/>
        <end position="87"/>
    </location>
</feature>
<dbReference type="Gene3D" id="1.20.1250.20">
    <property type="entry name" value="MFS general substrate transporter like domains"/>
    <property type="match status" value="1"/>
</dbReference>
<evidence type="ECO:0000313" key="3">
    <source>
        <dbReference type="Proteomes" id="UP000565613"/>
    </source>
</evidence>
<protein>
    <submittedName>
        <fullName evidence="2">MFS transporter</fullName>
    </submittedName>
</protein>
<gene>
    <name evidence="2" type="ORF">HF885_08335</name>
</gene>
<feature type="transmembrane region" description="Helical" evidence="1">
    <location>
        <begin position="29"/>
        <end position="53"/>
    </location>
</feature>
<feature type="transmembrane region" description="Helical" evidence="1">
    <location>
        <begin position="93"/>
        <end position="114"/>
    </location>
</feature>
<dbReference type="EMBL" id="JABAGR010000008">
    <property type="protein sequence ID" value="NMF26433.1"/>
    <property type="molecule type" value="Genomic_DNA"/>
</dbReference>
<reference evidence="2 3" key="1">
    <citation type="submission" date="2020-04" db="EMBL/GenBank/DDBJ databases">
        <authorList>
            <person name="Hitch T.C.A."/>
            <person name="Wylensek D."/>
            <person name="Clavel T."/>
        </authorList>
    </citation>
    <scope>NUCLEOTIDE SEQUENCE [LARGE SCALE GENOMIC DNA]</scope>
    <source>
        <strain evidence="2 3">105184</strain>
    </source>
</reference>
<name>A0A7X9TBI4_9ACTN</name>
<keyword evidence="1" id="KW-0472">Membrane</keyword>
<proteinExistence type="predicted"/>
<organism evidence="2 3">
    <name type="scientific">Parafannyhessea umbonata</name>
    <dbReference type="NCBI Taxonomy" id="604330"/>
    <lineage>
        <taxon>Bacteria</taxon>
        <taxon>Bacillati</taxon>
        <taxon>Actinomycetota</taxon>
        <taxon>Coriobacteriia</taxon>
        <taxon>Coriobacteriales</taxon>
        <taxon>Atopobiaceae</taxon>
        <taxon>Parafannyhessea</taxon>
    </lineage>
</organism>
<evidence type="ECO:0000256" key="1">
    <source>
        <dbReference type="SAM" id="Phobius"/>
    </source>
</evidence>
<accession>A0A7X9TBI4</accession>
<comment type="caution">
    <text evidence="2">The sequence shown here is derived from an EMBL/GenBank/DDBJ whole genome shotgun (WGS) entry which is preliminary data.</text>
</comment>
<keyword evidence="1" id="KW-0812">Transmembrane</keyword>
<dbReference type="Proteomes" id="UP000565613">
    <property type="component" value="Unassembled WGS sequence"/>
</dbReference>
<dbReference type="InterPro" id="IPR036259">
    <property type="entry name" value="MFS_trans_sf"/>
</dbReference>
<evidence type="ECO:0000313" key="2">
    <source>
        <dbReference type="EMBL" id="NMF26433.1"/>
    </source>
</evidence>
<dbReference type="SUPFAM" id="SSF103473">
    <property type="entry name" value="MFS general substrate transporter"/>
    <property type="match status" value="1"/>
</dbReference>
<sequence>MRASFKATVALGATCLACGLLPKSFGGWVAFAVLCGAMGATATCYDVPIVAYMQKSIAPQKLGRAFSAFQIVSMVSTPVGLAVASPVAEALGVSAWFGISGVAIVLLGAVMLVLEGKARR</sequence>